<keyword evidence="3" id="KW-1185">Reference proteome</keyword>
<feature type="transmembrane region" description="Helical" evidence="1">
    <location>
        <begin position="23"/>
        <end position="41"/>
    </location>
</feature>
<reference evidence="2 3" key="1">
    <citation type="journal article" date="2018" name="BMC Genomics">
        <title>The genome of Naegleria lovaniensis, the basis for a comparative approach to unravel pathogenicity factors of the human pathogenic amoeba N. fowleri.</title>
        <authorList>
            <person name="Liechti N."/>
            <person name="Schurch N."/>
            <person name="Bruggmann R."/>
            <person name="Wittwer M."/>
        </authorList>
    </citation>
    <scope>NUCLEOTIDE SEQUENCE [LARGE SCALE GENOMIC DNA]</scope>
    <source>
        <strain evidence="2 3">ATCC 30569</strain>
    </source>
</reference>
<gene>
    <name evidence="2" type="ORF">C9374_009903</name>
</gene>
<dbReference type="GeneID" id="68102357"/>
<keyword evidence="1" id="KW-1133">Transmembrane helix</keyword>
<evidence type="ECO:0000313" key="3">
    <source>
        <dbReference type="Proteomes" id="UP000816034"/>
    </source>
</evidence>
<name>A0AA88GGY3_NAELO</name>
<proteinExistence type="predicted"/>
<protein>
    <submittedName>
        <fullName evidence="2">Uncharacterized protein</fullName>
    </submittedName>
</protein>
<keyword evidence="1" id="KW-0812">Transmembrane</keyword>
<keyword evidence="1" id="KW-0472">Membrane</keyword>
<organism evidence="2 3">
    <name type="scientific">Naegleria lovaniensis</name>
    <name type="common">Amoeba</name>
    <dbReference type="NCBI Taxonomy" id="51637"/>
    <lineage>
        <taxon>Eukaryota</taxon>
        <taxon>Discoba</taxon>
        <taxon>Heterolobosea</taxon>
        <taxon>Tetramitia</taxon>
        <taxon>Eutetramitia</taxon>
        <taxon>Vahlkampfiidae</taxon>
        <taxon>Naegleria</taxon>
    </lineage>
</organism>
<evidence type="ECO:0000313" key="2">
    <source>
        <dbReference type="EMBL" id="KAG2375280.1"/>
    </source>
</evidence>
<sequence>MAQQPPIRKGRNFFTRALFHPRTYYLIQIGGISTICYVMLVKTKWAEGTVFYDLQQWAKEKSDNWMKMSDEEIERQKQIIRVSRENASKRDQ</sequence>
<dbReference type="Proteomes" id="UP000816034">
    <property type="component" value="Unassembled WGS sequence"/>
</dbReference>
<accession>A0AA88GGY3</accession>
<evidence type="ECO:0000256" key="1">
    <source>
        <dbReference type="SAM" id="Phobius"/>
    </source>
</evidence>
<dbReference type="EMBL" id="PYSW02000039">
    <property type="protein sequence ID" value="KAG2375280.1"/>
    <property type="molecule type" value="Genomic_DNA"/>
</dbReference>
<comment type="caution">
    <text evidence="2">The sequence shown here is derived from an EMBL/GenBank/DDBJ whole genome shotgun (WGS) entry which is preliminary data.</text>
</comment>
<dbReference type="RefSeq" id="XP_044544454.1">
    <property type="nucleotide sequence ID" value="XM_044700142.1"/>
</dbReference>
<dbReference type="AlphaFoldDB" id="A0AA88GGY3"/>